<evidence type="ECO:0000313" key="3">
    <source>
        <dbReference type="EMBL" id="UQN34563.1"/>
    </source>
</evidence>
<feature type="coiled-coil region" evidence="1">
    <location>
        <begin position="141"/>
        <end position="175"/>
    </location>
</feature>
<feature type="transmembrane region" description="Helical" evidence="2">
    <location>
        <begin position="204"/>
        <end position="223"/>
    </location>
</feature>
<name>A0ABY4NBM2_9BURK</name>
<feature type="transmembrane region" description="Helical" evidence="2">
    <location>
        <begin position="235"/>
        <end position="253"/>
    </location>
</feature>
<keyword evidence="4" id="KW-1185">Reference proteome</keyword>
<dbReference type="GeneID" id="96869183"/>
<organism evidence="3 4">
    <name type="scientific">Alcaligenes aquatilis</name>
    <dbReference type="NCBI Taxonomy" id="323284"/>
    <lineage>
        <taxon>Bacteria</taxon>
        <taxon>Pseudomonadati</taxon>
        <taxon>Pseudomonadota</taxon>
        <taxon>Betaproteobacteria</taxon>
        <taxon>Burkholderiales</taxon>
        <taxon>Alcaligenaceae</taxon>
        <taxon>Alcaligenes</taxon>
    </lineage>
</organism>
<evidence type="ECO:0000256" key="2">
    <source>
        <dbReference type="SAM" id="Phobius"/>
    </source>
</evidence>
<keyword evidence="2" id="KW-0812">Transmembrane</keyword>
<dbReference type="Proteomes" id="UP000831759">
    <property type="component" value="Chromosome"/>
</dbReference>
<evidence type="ECO:0000313" key="4">
    <source>
        <dbReference type="Proteomes" id="UP000831759"/>
    </source>
</evidence>
<proteinExistence type="predicted"/>
<dbReference type="RefSeq" id="WP_249459362.1">
    <property type="nucleotide sequence ID" value="NZ_CP094619.1"/>
</dbReference>
<evidence type="ECO:0000256" key="1">
    <source>
        <dbReference type="SAM" id="Coils"/>
    </source>
</evidence>
<gene>
    <name evidence="3" type="ORF">MTR80_09560</name>
</gene>
<dbReference type="EMBL" id="CP094619">
    <property type="protein sequence ID" value="UQN34563.1"/>
    <property type="molecule type" value="Genomic_DNA"/>
</dbReference>
<reference evidence="3 4" key="1">
    <citation type="journal article" date="2022" name="Int. J. Syst. Evol. Microbiol.">
        <title>Characterization of Alcaligenes aquatilis as a novel member of heterotrophic nitrifier-aerobic denitrifier and its performance in treating piggery wastewater.</title>
        <authorList>
            <person name="Cao X."/>
            <person name="Zhao B."/>
            <person name="Wu Y."/>
            <person name="Huang J."/>
            <person name="Wang H."/>
            <person name="Sun X."/>
            <person name="Li S."/>
        </authorList>
    </citation>
    <scope>NUCLEOTIDE SEQUENCE [LARGE SCALE GENOMIC DNA]</scope>
    <source>
        <strain evidence="3 4">AS1</strain>
    </source>
</reference>
<keyword evidence="1" id="KW-0175">Coiled coil</keyword>
<sequence length="340" mass="37270">MANKENIKACAASLQRVQDFNTSELGRADDLGQRMSFVEAIPLADGLASLYKRIPLSSLQDFTDQQLDQIKKQADSDYNLFSQILDFDVESSDAYSRRTGIIEGLKNRRDNLFTAIWQFIAYGVARTTDTSLLEAQARATIQGIQDESSRLTQQIENAKSQAESALEAIRAVASEQGVSQQAKYFKDESSEQETLAVKWLNMTYGFAAAVGVFALCSLFLHKIPFIAPTSTGEMIQLVSSKILIFSALGYMLIMSARNYSTHKHNAVVNRHRQNALLTYRAIVSAAGEQNTHDIILAHASSCIFSPQETGFSSGKGDSFTGSKAVLELMTKGASSKSSSD</sequence>
<accession>A0ABY4NBM2</accession>
<protein>
    <submittedName>
        <fullName evidence="3">Uncharacterized protein</fullName>
    </submittedName>
</protein>
<keyword evidence="2" id="KW-1133">Transmembrane helix</keyword>
<keyword evidence="2" id="KW-0472">Membrane</keyword>